<evidence type="ECO:0000313" key="2">
    <source>
        <dbReference type="EMBL" id="MPC81646.1"/>
    </source>
</evidence>
<feature type="compositionally biased region" description="Polar residues" evidence="1">
    <location>
        <begin position="75"/>
        <end position="90"/>
    </location>
</feature>
<comment type="caution">
    <text evidence="2">The sequence shown here is derived from an EMBL/GenBank/DDBJ whole genome shotgun (WGS) entry which is preliminary data.</text>
</comment>
<keyword evidence="3" id="KW-1185">Reference proteome</keyword>
<gene>
    <name evidence="2" type="ORF">E2C01_076274</name>
</gene>
<name>A0A5B7II50_PORTR</name>
<sequence>MTTEYLLTHSPATRCLYLVPRAYVLTPLKTAGRDTNASLRVATPEWTNAREMQPNLPRFSQNNNPLFYSHGLPSSKPTTQTGGHNSQTND</sequence>
<organism evidence="2 3">
    <name type="scientific">Portunus trituberculatus</name>
    <name type="common">Swimming crab</name>
    <name type="synonym">Neptunus trituberculatus</name>
    <dbReference type="NCBI Taxonomy" id="210409"/>
    <lineage>
        <taxon>Eukaryota</taxon>
        <taxon>Metazoa</taxon>
        <taxon>Ecdysozoa</taxon>
        <taxon>Arthropoda</taxon>
        <taxon>Crustacea</taxon>
        <taxon>Multicrustacea</taxon>
        <taxon>Malacostraca</taxon>
        <taxon>Eumalacostraca</taxon>
        <taxon>Eucarida</taxon>
        <taxon>Decapoda</taxon>
        <taxon>Pleocyemata</taxon>
        <taxon>Brachyura</taxon>
        <taxon>Eubrachyura</taxon>
        <taxon>Portunoidea</taxon>
        <taxon>Portunidae</taxon>
        <taxon>Portuninae</taxon>
        <taxon>Portunus</taxon>
    </lineage>
</organism>
<proteinExistence type="predicted"/>
<evidence type="ECO:0000313" key="3">
    <source>
        <dbReference type="Proteomes" id="UP000324222"/>
    </source>
</evidence>
<dbReference type="AlphaFoldDB" id="A0A5B7II50"/>
<evidence type="ECO:0000256" key="1">
    <source>
        <dbReference type="SAM" id="MobiDB-lite"/>
    </source>
</evidence>
<dbReference type="Proteomes" id="UP000324222">
    <property type="component" value="Unassembled WGS sequence"/>
</dbReference>
<accession>A0A5B7II50</accession>
<reference evidence="2 3" key="1">
    <citation type="submission" date="2019-05" db="EMBL/GenBank/DDBJ databases">
        <title>Another draft genome of Portunus trituberculatus and its Hox gene families provides insights of decapod evolution.</title>
        <authorList>
            <person name="Jeong J.-H."/>
            <person name="Song I."/>
            <person name="Kim S."/>
            <person name="Choi T."/>
            <person name="Kim D."/>
            <person name="Ryu S."/>
            <person name="Kim W."/>
        </authorList>
    </citation>
    <scope>NUCLEOTIDE SEQUENCE [LARGE SCALE GENOMIC DNA]</scope>
    <source>
        <tissue evidence="2">Muscle</tissue>
    </source>
</reference>
<protein>
    <submittedName>
        <fullName evidence="2">Uncharacterized protein</fullName>
    </submittedName>
</protein>
<feature type="region of interest" description="Disordered" evidence="1">
    <location>
        <begin position="54"/>
        <end position="90"/>
    </location>
</feature>
<dbReference type="EMBL" id="VSRR010057560">
    <property type="protein sequence ID" value="MPC81646.1"/>
    <property type="molecule type" value="Genomic_DNA"/>
</dbReference>